<organism evidence="1 2">
    <name type="scientific">Metallococcus carri</name>
    <dbReference type="NCBI Taxonomy" id="1656884"/>
    <lineage>
        <taxon>Bacteria</taxon>
        <taxon>Bacillati</taxon>
        <taxon>Actinomycetota</taxon>
        <taxon>Actinomycetes</taxon>
        <taxon>Micrococcales</taxon>
        <taxon>Dermacoccaceae</taxon>
        <taxon>Metallococcus</taxon>
    </lineage>
</organism>
<reference evidence="1" key="1">
    <citation type="submission" date="2020-03" db="EMBL/GenBank/DDBJ databases">
        <title>Draft sequencing of Calidifontibacter sp. DB0510.</title>
        <authorList>
            <person name="Kim D.-U."/>
        </authorList>
    </citation>
    <scope>NUCLEOTIDE SEQUENCE</scope>
    <source>
        <strain evidence="1">DB0510</strain>
    </source>
</reference>
<dbReference type="Proteomes" id="UP000744769">
    <property type="component" value="Unassembled WGS sequence"/>
</dbReference>
<keyword evidence="2" id="KW-1185">Reference proteome</keyword>
<accession>A0A967AZF8</accession>
<gene>
    <name evidence="1" type="ORF">G9U51_02495</name>
</gene>
<dbReference type="RefSeq" id="WP_166192689.1">
    <property type="nucleotide sequence ID" value="NZ_JAAOIV010000002.1"/>
</dbReference>
<sequence length="129" mass="14076">MAEWEWEAATVDQLLDVQIYAADGEPLGKVDDLEFTTPSDGGAPVLTAILCGPSAFGPRLGGLVGLTVWAIGRRLSPTGSDPVRVPMTQVDRVNRREIRLRESARPLGTHRFADWTREHIVCQIPGGSR</sequence>
<comment type="caution">
    <text evidence="1">The sequence shown here is derived from an EMBL/GenBank/DDBJ whole genome shotgun (WGS) entry which is preliminary data.</text>
</comment>
<dbReference type="AlphaFoldDB" id="A0A967AZF8"/>
<protein>
    <recommendedName>
        <fullName evidence="3">PRC-barrel domain containing protein</fullName>
    </recommendedName>
</protein>
<dbReference type="EMBL" id="JAAOIV010000002">
    <property type="protein sequence ID" value="NHN54650.1"/>
    <property type="molecule type" value="Genomic_DNA"/>
</dbReference>
<proteinExistence type="predicted"/>
<evidence type="ECO:0000313" key="1">
    <source>
        <dbReference type="EMBL" id="NHN54650.1"/>
    </source>
</evidence>
<evidence type="ECO:0008006" key="3">
    <source>
        <dbReference type="Google" id="ProtNLM"/>
    </source>
</evidence>
<evidence type="ECO:0000313" key="2">
    <source>
        <dbReference type="Proteomes" id="UP000744769"/>
    </source>
</evidence>
<name>A0A967AZF8_9MICO</name>